<name>X1RHA8_9ZZZZ</name>
<gene>
    <name evidence="1" type="ORF">S12H4_11924</name>
</gene>
<accession>X1RHA8</accession>
<proteinExistence type="predicted"/>
<evidence type="ECO:0000313" key="1">
    <source>
        <dbReference type="EMBL" id="GAI79973.1"/>
    </source>
</evidence>
<organism evidence="1">
    <name type="scientific">marine sediment metagenome</name>
    <dbReference type="NCBI Taxonomy" id="412755"/>
    <lineage>
        <taxon>unclassified sequences</taxon>
        <taxon>metagenomes</taxon>
        <taxon>ecological metagenomes</taxon>
    </lineage>
</organism>
<sequence>MNNIMDWLPLFPWEGPPLPRFLGIYWSQLQEPSILPALPSRRYVTDTEEELPGKAMVPYQAPAATYANEESWEITW</sequence>
<reference evidence="1" key="1">
    <citation type="journal article" date="2014" name="Front. Microbiol.">
        <title>High frequency of phylogenetically diverse reductive dehalogenase-homologous genes in deep subseafloor sedimentary metagenomes.</title>
        <authorList>
            <person name="Kawai M."/>
            <person name="Futagami T."/>
            <person name="Toyoda A."/>
            <person name="Takaki Y."/>
            <person name="Nishi S."/>
            <person name="Hori S."/>
            <person name="Arai W."/>
            <person name="Tsubouchi T."/>
            <person name="Morono Y."/>
            <person name="Uchiyama I."/>
            <person name="Ito T."/>
            <person name="Fujiyama A."/>
            <person name="Inagaki F."/>
            <person name="Takami H."/>
        </authorList>
    </citation>
    <scope>NUCLEOTIDE SEQUENCE</scope>
    <source>
        <strain evidence="1">Expedition CK06-06</strain>
    </source>
</reference>
<dbReference type="EMBL" id="BARW01005493">
    <property type="protein sequence ID" value="GAI79973.1"/>
    <property type="molecule type" value="Genomic_DNA"/>
</dbReference>
<protein>
    <submittedName>
        <fullName evidence="1">Uncharacterized protein</fullName>
    </submittedName>
</protein>
<dbReference type="AlphaFoldDB" id="X1RHA8"/>
<feature type="non-terminal residue" evidence="1">
    <location>
        <position position="76"/>
    </location>
</feature>
<comment type="caution">
    <text evidence="1">The sequence shown here is derived from an EMBL/GenBank/DDBJ whole genome shotgun (WGS) entry which is preliminary data.</text>
</comment>